<dbReference type="AlphaFoldDB" id="A0A0W8G487"/>
<feature type="transmembrane region" description="Helical" evidence="1">
    <location>
        <begin position="129"/>
        <end position="154"/>
    </location>
</feature>
<reference evidence="2" key="1">
    <citation type="journal article" date="2015" name="Proc. Natl. Acad. Sci. U.S.A.">
        <title>Networks of energetic and metabolic interactions define dynamics in microbial communities.</title>
        <authorList>
            <person name="Embree M."/>
            <person name="Liu J.K."/>
            <person name="Al-Bassam M.M."/>
            <person name="Zengler K."/>
        </authorList>
    </citation>
    <scope>NUCLEOTIDE SEQUENCE</scope>
</reference>
<dbReference type="EMBL" id="LNQE01000276">
    <property type="protein sequence ID" value="KUG27894.1"/>
    <property type="molecule type" value="Genomic_DNA"/>
</dbReference>
<name>A0A0W8G487_9ZZZZ</name>
<keyword evidence="1" id="KW-0812">Transmembrane</keyword>
<evidence type="ECO:0000256" key="1">
    <source>
        <dbReference type="SAM" id="Phobius"/>
    </source>
</evidence>
<organism evidence="2">
    <name type="scientific">hydrocarbon metagenome</name>
    <dbReference type="NCBI Taxonomy" id="938273"/>
    <lineage>
        <taxon>unclassified sequences</taxon>
        <taxon>metagenomes</taxon>
        <taxon>ecological metagenomes</taxon>
    </lineage>
</organism>
<comment type="caution">
    <text evidence="2">The sequence shown here is derived from an EMBL/GenBank/DDBJ whole genome shotgun (WGS) entry which is preliminary data.</text>
</comment>
<feature type="transmembrane region" description="Helical" evidence="1">
    <location>
        <begin position="91"/>
        <end position="109"/>
    </location>
</feature>
<sequence length="160" mass="16851">MGGLFIALKNAPAAARQEAAAKTRKALGLAWFNRATMVQIALGIWFLLALPTDVMLLFMGKSGLHTAVFLAGLAAVAAALTLGLRGRPLPAALAVVATVALMAGMRDLVRAAYLAPYFHPEKLAVVPQYGPLAVFLACLAAVAGLTWYMVTLYIRSQGRA</sequence>
<feature type="transmembrane region" description="Helical" evidence="1">
    <location>
        <begin position="62"/>
        <end position="84"/>
    </location>
</feature>
<feature type="transmembrane region" description="Helical" evidence="1">
    <location>
        <begin position="31"/>
        <end position="50"/>
    </location>
</feature>
<keyword evidence="1" id="KW-0472">Membrane</keyword>
<accession>A0A0W8G487</accession>
<gene>
    <name evidence="2" type="ORF">ASZ90_002224</name>
</gene>
<evidence type="ECO:0000313" key="2">
    <source>
        <dbReference type="EMBL" id="KUG27894.1"/>
    </source>
</evidence>
<keyword evidence="1" id="KW-1133">Transmembrane helix</keyword>
<protein>
    <submittedName>
        <fullName evidence="2">Uncharacterized protein</fullName>
    </submittedName>
</protein>
<proteinExistence type="predicted"/>